<feature type="binding site" evidence="8">
    <location>
        <position position="101"/>
    </location>
    <ligand>
        <name>a divalent metal cation</name>
        <dbReference type="ChEBI" id="CHEBI:60240"/>
        <label>2</label>
        <note>catalytic</note>
    </ligand>
</feature>
<dbReference type="SUPFAM" id="SSF46785">
    <property type="entry name" value="Winged helix' DNA-binding domain"/>
    <property type="match status" value="1"/>
</dbReference>
<dbReference type="InterPro" id="IPR000994">
    <property type="entry name" value="Pept_M24"/>
</dbReference>
<evidence type="ECO:0000256" key="8">
    <source>
        <dbReference type="HAMAP-Rule" id="MF_01975"/>
    </source>
</evidence>
<gene>
    <name evidence="8 11" type="primary">map</name>
    <name evidence="11" type="ORF">ACFPJ5_05385</name>
</gene>
<dbReference type="InterPro" id="IPR001714">
    <property type="entry name" value="Pept_M24_MAP"/>
</dbReference>
<keyword evidence="7 8" id="KW-0378">Hydrolase</keyword>
<dbReference type="InterPro" id="IPR002468">
    <property type="entry name" value="Pept_M24A_MAP2"/>
</dbReference>
<dbReference type="EMBL" id="JBHSKX010000001">
    <property type="protein sequence ID" value="MFC5366363.1"/>
    <property type="molecule type" value="Genomic_DNA"/>
</dbReference>
<comment type="cofactor">
    <cofactor evidence="8">
        <name>Co(2+)</name>
        <dbReference type="ChEBI" id="CHEBI:48828"/>
    </cofactor>
    <cofactor evidence="8">
        <name>Zn(2+)</name>
        <dbReference type="ChEBI" id="CHEBI:29105"/>
    </cofactor>
    <cofactor evidence="8">
        <name>Mn(2+)</name>
        <dbReference type="ChEBI" id="CHEBI:29035"/>
    </cofactor>
    <cofactor evidence="8">
        <name>Fe(2+)</name>
        <dbReference type="ChEBI" id="CHEBI:29033"/>
    </cofactor>
    <text evidence="8">Binds 2 divalent metal cations per subunit. Has a high-affinity and a low affinity metal-binding site. The true nature of the physiological cofactor is under debate. The enzyme is active with cobalt, zinc, manganese or divalent iron ions. Most likely, methionine aminopeptidases function as mononuclear Fe(2+)-metalloproteases under physiological conditions, and the catalytically relevant metal-binding site has been assigned to the histidine-containing high-affinity site.</text>
</comment>
<evidence type="ECO:0000256" key="9">
    <source>
        <dbReference type="RuleBase" id="RU003653"/>
    </source>
</evidence>
<reference evidence="11 12" key="1">
    <citation type="journal article" date="2019" name="Int. J. Syst. Evol. Microbiol.">
        <title>The Global Catalogue of Microorganisms (GCM) 10K type strain sequencing project: providing services to taxonomists for standard genome sequencing and annotation.</title>
        <authorList>
            <consortium name="The Broad Institute Genomics Platform"/>
            <consortium name="The Broad Institute Genome Sequencing Center for Infectious Disease"/>
            <person name="Wu L."/>
            <person name="Ma J."/>
        </authorList>
    </citation>
    <scope>NUCLEOTIDE SEQUENCE [LARGE SCALE GENOMIC DNA]</scope>
    <source>
        <strain evidence="11 12">CGMCC 1.12237</strain>
    </source>
</reference>
<evidence type="ECO:0000256" key="6">
    <source>
        <dbReference type="ARBA" id="ARBA00022723"/>
    </source>
</evidence>
<name>A0ABD5R9F1_9EURY</name>
<dbReference type="EC" id="3.4.11.18" evidence="8 9"/>
<evidence type="ECO:0000256" key="2">
    <source>
        <dbReference type="ARBA" id="ARBA00001936"/>
    </source>
</evidence>
<dbReference type="Pfam" id="PF00557">
    <property type="entry name" value="Peptidase_M24"/>
    <property type="match status" value="1"/>
</dbReference>
<dbReference type="GO" id="GO:0046872">
    <property type="term" value="F:metal ion binding"/>
    <property type="evidence" value="ECO:0007669"/>
    <property type="project" value="UniProtKB-UniRule"/>
</dbReference>
<comment type="caution">
    <text evidence="11">The sequence shown here is derived from an EMBL/GenBank/DDBJ whole genome shotgun (WGS) entry which is preliminary data.</text>
</comment>
<comment type="subunit">
    <text evidence="8">Monomer.</text>
</comment>
<comment type="similarity">
    <text evidence="8">Belongs to the peptidase M24A family. Methionine aminopeptidase archaeal type 2 subfamily.</text>
</comment>
<evidence type="ECO:0000256" key="5">
    <source>
        <dbReference type="ARBA" id="ARBA00022670"/>
    </source>
</evidence>
<dbReference type="PANTHER" id="PTHR45777">
    <property type="entry name" value="METHIONINE AMINOPEPTIDASE 2"/>
    <property type="match status" value="1"/>
</dbReference>
<evidence type="ECO:0000259" key="10">
    <source>
        <dbReference type="Pfam" id="PF00557"/>
    </source>
</evidence>
<keyword evidence="6 8" id="KW-0479">Metal-binding</keyword>
<evidence type="ECO:0000256" key="3">
    <source>
        <dbReference type="ARBA" id="ARBA00001954"/>
    </source>
</evidence>
<dbReference type="RefSeq" id="WP_227228287.1">
    <property type="nucleotide sequence ID" value="NZ_JAJCVJ010000001.1"/>
</dbReference>
<feature type="binding site" evidence="8">
    <location>
        <position position="101"/>
    </location>
    <ligand>
        <name>a divalent metal cation</name>
        <dbReference type="ChEBI" id="CHEBI:60240"/>
        <label>1</label>
    </ligand>
</feature>
<evidence type="ECO:0000256" key="1">
    <source>
        <dbReference type="ARBA" id="ARBA00000294"/>
    </source>
</evidence>
<feature type="domain" description="Peptidase M24" evidence="10">
    <location>
        <begin position="13"/>
        <end position="202"/>
    </location>
</feature>
<evidence type="ECO:0000313" key="12">
    <source>
        <dbReference type="Proteomes" id="UP001596201"/>
    </source>
</evidence>
<comment type="cofactor">
    <cofactor evidence="2">
        <name>Mn(2+)</name>
        <dbReference type="ChEBI" id="CHEBI:29035"/>
    </cofactor>
</comment>
<comment type="catalytic activity">
    <reaction evidence="1 8 9">
        <text>Release of N-terminal amino acids, preferentially methionine, from peptides and arylamides.</text>
        <dbReference type="EC" id="3.4.11.18"/>
    </reaction>
</comment>
<feature type="binding site" evidence="8">
    <location>
        <position position="90"/>
    </location>
    <ligand>
        <name>a divalent metal cation</name>
        <dbReference type="ChEBI" id="CHEBI:60240"/>
        <label>1</label>
    </ligand>
</feature>
<keyword evidence="12" id="KW-1185">Reference proteome</keyword>
<dbReference type="PRINTS" id="PR00599">
    <property type="entry name" value="MAPEPTIDASE"/>
</dbReference>
<proteinExistence type="inferred from homology"/>
<sequence length="297" mass="32349">MTDGALDSEVLDKYREAGDIWRTVIDEAADMIEPGVTHLDVAEYAESRVEELGGGHAFPVNISVDEEASHATPARDDETEFAEGELVCLDIGVHVDGYIADAAVTVDLGDHTELVEAAEEALDAALDAMGPGVETGVVGREIEEVIRGYGYTPVLNLSGHGVKQFDAHTEPSVPNRGVERSVELEPGQVVAVEPFATDGRGKVGEGSKEEIFEIQRERSVRNRQARQVLEQITNEFDGLPFAERWLDSPRASMALRRLKQNGIVKGYPVLKEEEGRYVSQAEHTVVVTEDGIEILTA</sequence>
<keyword evidence="4 8" id="KW-0031">Aminopeptidase</keyword>
<dbReference type="GO" id="GO:0006508">
    <property type="term" value="P:proteolysis"/>
    <property type="evidence" value="ECO:0007669"/>
    <property type="project" value="UniProtKB-KW"/>
</dbReference>
<comment type="cofactor">
    <cofactor evidence="3">
        <name>Fe(2+)</name>
        <dbReference type="ChEBI" id="CHEBI:29033"/>
    </cofactor>
</comment>
<dbReference type="Proteomes" id="UP001596201">
    <property type="component" value="Unassembled WGS sequence"/>
</dbReference>
<accession>A0ABD5R9F1</accession>
<dbReference type="GO" id="GO:0070006">
    <property type="term" value="F:metalloaminopeptidase activity"/>
    <property type="evidence" value="ECO:0007669"/>
    <property type="project" value="UniProtKB-UniRule"/>
</dbReference>
<feature type="binding site" evidence="8">
    <location>
        <position position="168"/>
    </location>
    <ligand>
        <name>substrate</name>
    </ligand>
</feature>
<dbReference type="HAMAP" id="MF_01975">
    <property type="entry name" value="MetAP_2_arc"/>
    <property type="match status" value="1"/>
</dbReference>
<organism evidence="11 12">
    <name type="scientific">Salinirubrum litoreum</name>
    <dbReference type="NCBI Taxonomy" id="1126234"/>
    <lineage>
        <taxon>Archaea</taxon>
        <taxon>Methanobacteriati</taxon>
        <taxon>Methanobacteriota</taxon>
        <taxon>Stenosarchaea group</taxon>
        <taxon>Halobacteria</taxon>
        <taxon>Halobacteriales</taxon>
        <taxon>Haloferacaceae</taxon>
        <taxon>Salinirubrum</taxon>
    </lineage>
</organism>
<feature type="binding site" evidence="8">
    <location>
        <position position="70"/>
    </location>
    <ligand>
        <name>substrate</name>
    </ligand>
</feature>
<feature type="binding site" evidence="8">
    <location>
        <position position="160"/>
    </location>
    <ligand>
        <name>a divalent metal cation</name>
        <dbReference type="ChEBI" id="CHEBI:60240"/>
        <label>2</label>
        <note>catalytic</note>
    </ligand>
</feature>
<dbReference type="InterPro" id="IPR028595">
    <property type="entry name" value="MetAP_archaeal"/>
</dbReference>
<feature type="binding site" evidence="8">
    <location>
        <position position="282"/>
    </location>
    <ligand>
        <name>a divalent metal cation</name>
        <dbReference type="ChEBI" id="CHEBI:60240"/>
        <label>1</label>
    </ligand>
</feature>
<feature type="binding site" evidence="8">
    <location>
        <position position="193"/>
    </location>
    <ligand>
        <name>a divalent metal cation</name>
        <dbReference type="ChEBI" id="CHEBI:60240"/>
        <label>2</label>
        <note>catalytic</note>
    </ligand>
</feature>
<dbReference type="InterPro" id="IPR050247">
    <property type="entry name" value="Met_Aminopeptidase_Type2"/>
</dbReference>
<dbReference type="GO" id="GO:0004239">
    <property type="term" value="F:initiator methionyl aminopeptidase activity"/>
    <property type="evidence" value="ECO:0007669"/>
    <property type="project" value="UniProtKB-UniRule"/>
</dbReference>
<dbReference type="PANTHER" id="PTHR45777:SF2">
    <property type="entry name" value="METHIONINE AMINOPEPTIDASE 2"/>
    <property type="match status" value="1"/>
</dbReference>
<dbReference type="InterPro" id="IPR036005">
    <property type="entry name" value="Creatinase/aminopeptidase-like"/>
</dbReference>
<feature type="binding site" evidence="8">
    <location>
        <position position="282"/>
    </location>
    <ligand>
        <name>a divalent metal cation</name>
        <dbReference type="ChEBI" id="CHEBI:60240"/>
        <label>2</label>
        <note>catalytic</note>
    </ligand>
</feature>
<dbReference type="InterPro" id="IPR036388">
    <property type="entry name" value="WH-like_DNA-bd_sf"/>
</dbReference>
<dbReference type="NCBIfam" id="TIGR00501">
    <property type="entry name" value="met_pdase_II"/>
    <property type="match status" value="1"/>
</dbReference>
<evidence type="ECO:0000313" key="11">
    <source>
        <dbReference type="EMBL" id="MFC5366363.1"/>
    </source>
</evidence>
<dbReference type="AlphaFoldDB" id="A0ABD5R9F1"/>
<protein>
    <recommendedName>
        <fullName evidence="8 9">Methionine aminopeptidase</fullName>
        <shortName evidence="8">MAP</shortName>
        <shortName evidence="8">MetAP</shortName>
        <ecNumber evidence="8 9">3.4.11.18</ecNumber>
    </recommendedName>
    <alternativeName>
        <fullName evidence="8">Peptidase M</fullName>
    </alternativeName>
</protein>
<dbReference type="SUPFAM" id="SSF55920">
    <property type="entry name" value="Creatinase/aminopeptidase"/>
    <property type="match status" value="1"/>
</dbReference>
<dbReference type="Gene3D" id="1.10.10.10">
    <property type="entry name" value="Winged helix-like DNA-binding domain superfamily/Winged helix DNA-binding domain"/>
    <property type="match status" value="1"/>
</dbReference>
<dbReference type="Gene3D" id="3.90.230.10">
    <property type="entry name" value="Creatinase/methionine aminopeptidase superfamily"/>
    <property type="match status" value="1"/>
</dbReference>
<comment type="function">
    <text evidence="8 9">Removes the N-terminal methionine from nascent proteins. The N-terminal methionine is often cleaved when the second residue in the primary sequence is small and uncharged (Met-Ala-, Cys, Gly, Pro, Ser, Thr, or Val).</text>
</comment>
<dbReference type="InterPro" id="IPR036390">
    <property type="entry name" value="WH_DNA-bd_sf"/>
</dbReference>
<keyword evidence="5 8" id="KW-0645">Protease</keyword>
<evidence type="ECO:0000256" key="4">
    <source>
        <dbReference type="ARBA" id="ARBA00022438"/>
    </source>
</evidence>
<evidence type="ECO:0000256" key="7">
    <source>
        <dbReference type="ARBA" id="ARBA00022801"/>
    </source>
</evidence>